<accession>A0A0K2UD40</accession>
<protein>
    <submittedName>
        <fullName evidence="2">Uncharacterized protein</fullName>
    </submittedName>
</protein>
<feature type="compositionally biased region" description="Basic and acidic residues" evidence="1">
    <location>
        <begin position="13"/>
        <end position="34"/>
    </location>
</feature>
<evidence type="ECO:0000256" key="1">
    <source>
        <dbReference type="SAM" id="MobiDB-lite"/>
    </source>
</evidence>
<evidence type="ECO:0000313" key="2">
    <source>
        <dbReference type="EMBL" id="CDW36174.1"/>
    </source>
</evidence>
<feature type="compositionally biased region" description="Polar residues" evidence="1">
    <location>
        <begin position="1"/>
        <end position="12"/>
    </location>
</feature>
<dbReference type="EMBL" id="HACA01018813">
    <property type="protein sequence ID" value="CDW36174.1"/>
    <property type="molecule type" value="Transcribed_RNA"/>
</dbReference>
<dbReference type="AlphaFoldDB" id="A0A0K2UD40"/>
<sequence>KLGVSKTTVSKSETLERKRSSVKKASLDPEELKKTAQANNPQVHEGPCKISRSFTPDCPESDQKTWWKESCKGGETAFGTSNEKIPFPRFKTLLNESIEFFGFFFLTLLDPLQPFYQPPRLHFLYACRGECLKCLFSKQQDPQIPCALALRRHDRGLHLQWVPGLPPPSGSHHWC</sequence>
<proteinExistence type="predicted"/>
<feature type="non-terminal residue" evidence="2">
    <location>
        <position position="1"/>
    </location>
</feature>
<feature type="region of interest" description="Disordered" evidence="1">
    <location>
        <begin position="1"/>
        <end position="50"/>
    </location>
</feature>
<organism evidence="2">
    <name type="scientific">Lepeophtheirus salmonis</name>
    <name type="common">Salmon louse</name>
    <name type="synonym">Caligus salmonis</name>
    <dbReference type="NCBI Taxonomy" id="72036"/>
    <lineage>
        <taxon>Eukaryota</taxon>
        <taxon>Metazoa</taxon>
        <taxon>Ecdysozoa</taxon>
        <taxon>Arthropoda</taxon>
        <taxon>Crustacea</taxon>
        <taxon>Multicrustacea</taxon>
        <taxon>Hexanauplia</taxon>
        <taxon>Copepoda</taxon>
        <taxon>Siphonostomatoida</taxon>
        <taxon>Caligidae</taxon>
        <taxon>Lepeophtheirus</taxon>
    </lineage>
</organism>
<name>A0A0K2UD40_LEPSM</name>
<reference evidence="2" key="1">
    <citation type="submission" date="2014-05" db="EMBL/GenBank/DDBJ databases">
        <authorList>
            <person name="Chronopoulou M."/>
        </authorList>
    </citation>
    <scope>NUCLEOTIDE SEQUENCE</scope>
    <source>
        <tissue evidence="2">Whole organism</tissue>
    </source>
</reference>